<proteinExistence type="predicted"/>
<dbReference type="STRING" id="395493.BegalDRAFT_3304"/>
<evidence type="ECO:0000313" key="2">
    <source>
        <dbReference type="Proteomes" id="UP000005744"/>
    </source>
</evidence>
<evidence type="ECO:0000313" key="1">
    <source>
        <dbReference type="EMBL" id="EIJ44123.1"/>
    </source>
</evidence>
<dbReference type="HOGENOM" id="CLU_2491565_0_0_6"/>
<dbReference type="RefSeq" id="WP_002691909.1">
    <property type="nucleotide sequence ID" value="NZ_JH600070.1"/>
</dbReference>
<dbReference type="EMBL" id="JH600070">
    <property type="protein sequence ID" value="EIJ44123.1"/>
    <property type="molecule type" value="Genomic_DNA"/>
</dbReference>
<protein>
    <submittedName>
        <fullName evidence="1">Uncharacterized protein</fullName>
    </submittedName>
</protein>
<name>I3CKI0_9GAMM</name>
<organism evidence="1 2">
    <name type="scientific">Beggiatoa alba B18LD</name>
    <dbReference type="NCBI Taxonomy" id="395493"/>
    <lineage>
        <taxon>Bacteria</taxon>
        <taxon>Pseudomonadati</taxon>
        <taxon>Pseudomonadota</taxon>
        <taxon>Gammaproteobacteria</taxon>
        <taxon>Thiotrichales</taxon>
        <taxon>Thiotrichaceae</taxon>
        <taxon>Beggiatoa</taxon>
    </lineage>
</organism>
<dbReference type="Proteomes" id="UP000005744">
    <property type="component" value="Unassembled WGS sequence"/>
</dbReference>
<keyword evidence="2" id="KW-1185">Reference proteome</keyword>
<gene>
    <name evidence="1" type="ORF">BegalDRAFT_3304</name>
</gene>
<reference evidence="1 2" key="1">
    <citation type="submission" date="2011-11" db="EMBL/GenBank/DDBJ databases">
        <title>Improved High-Quality Draft sequence of Beggiatoa alba B18lD.</title>
        <authorList>
            <consortium name="US DOE Joint Genome Institute"/>
            <person name="Lucas S."/>
            <person name="Han J."/>
            <person name="Lapidus A."/>
            <person name="Cheng J.-F."/>
            <person name="Goodwin L."/>
            <person name="Pitluck S."/>
            <person name="Peters L."/>
            <person name="Mikhailova N."/>
            <person name="Held B."/>
            <person name="Detter J.C."/>
            <person name="Han C."/>
            <person name="Tapia R."/>
            <person name="Land M."/>
            <person name="Hauser L."/>
            <person name="Kyrpides N."/>
            <person name="Ivanova N."/>
            <person name="Pagani I."/>
            <person name="Samuel K."/>
            <person name="Teske A."/>
            <person name="Mueller J."/>
            <person name="Woyke T."/>
        </authorList>
    </citation>
    <scope>NUCLEOTIDE SEQUENCE [LARGE SCALE GENOMIC DNA]</scope>
    <source>
        <strain evidence="1 2">B18LD</strain>
    </source>
</reference>
<accession>I3CKI0</accession>
<sequence>MNDFIEIVDEEYENLLKLGFALIHAETKESIEEWFRYNRARIEEEQFEDFCLGKAIVVTSSSEVSMISTTDIEFGANDDLFFSEAA</sequence>
<dbReference type="AlphaFoldDB" id="I3CKI0"/>